<gene>
    <name evidence="2" type="ORF">GCM10023230_24320</name>
</gene>
<feature type="chain" id="PRO_5047439412" description="PsbP C-terminal domain-containing protein" evidence="1">
    <location>
        <begin position="19"/>
        <end position="173"/>
    </location>
</feature>
<organism evidence="2 3">
    <name type="scientific">Flavobacterium hankyongi</name>
    <dbReference type="NCBI Taxonomy" id="1176532"/>
    <lineage>
        <taxon>Bacteria</taxon>
        <taxon>Pseudomonadati</taxon>
        <taxon>Bacteroidota</taxon>
        <taxon>Flavobacteriia</taxon>
        <taxon>Flavobacteriales</taxon>
        <taxon>Flavobacteriaceae</taxon>
        <taxon>Flavobacterium</taxon>
    </lineage>
</organism>
<sequence>MKKIILFLLLVISISTIAQEKIENLKVNWPEEYKWKIANNQENETVHFVELVPDKESLENWSIIGTMMSLKNVRDMGMDKAADLFYSQTKQNAQNAKLTILEKNEQDKYPWILFKIEVEEYLDDIKPESQVYYIIQGDSSLYVNLVGIKEKKISKKFEEKWSKVFKSSEIVFQ</sequence>
<dbReference type="RefSeq" id="WP_264542405.1">
    <property type="nucleotide sequence ID" value="NZ_BAABIP010000020.1"/>
</dbReference>
<comment type="caution">
    <text evidence="2">The sequence shown here is derived from an EMBL/GenBank/DDBJ whole genome shotgun (WGS) entry which is preliminary data.</text>
</comment>
<dbReference type="Proteomes" id="UP001500141">
    <property type="component" value="Unassembled WGS sequence"/>
</dbReference>
<evidence type="ECO:0008006" key="4">
    <source>
        <dbReference type="Google" id="ProtNLM"/>
    </source>
</evidence>
<evidence type="ECO:0000313" key="2">
    <source>
        <dbReference type="EMBL" id="GAA4773000.1"/>
    </source>
</evidence>
<protein>
    <recommendedName>
        <fullName evidence="4">PsbP C-terminal domain-containing protein</fullName>
    </recommendedName>
</protein>
<evidence type="ECO:0000313" key="3">
    <source>
        <dbReference type="Proteomes" id="UP001500141"/>
    </source>
</evidence>
<keyword evidence="1" id="KW-0732">Signal</keyword>
<keyword evidence="3" id="KW-1185">Reference proteome</keyword>
<dbReference type="EMBL" id="BAABIP010000020">
    <property type="protein sequence ID" value="GAA4773000.1"/>
    <property type="molecule type" value="Genomic_DNA"/>
</dbReference>
<evidence type="ECO:0000256" key="1">
    <source>
        <dbReference type="SAM" id="SignalP"/>
    </source>
</evidence>
<proteinExistence type="predicted"/>
<accession>A0ABP9A3N9</accession>
<name>A0ABP9A3N9_9FLAO</name>
<reference evidence="3" key="1">
    <citation type="journal article" date="2019" name="Int. J. Syst. Evol. Microbiol.">
        <title>The Global Catalogue of Microorganisms (GCM) 10K type strain sequencing project: providing services to taxonomists for standard genome sequencing and annotation.</title>
        <authorList>
            <consortium name="The Broad Institute Genomics Platform"/>
            <consortium name="The Broad Institute Genome Sequencing Center for Infectious Disease"/>
            <person name="Wu L."/>
            <person name="Ma J."/>
        </authorList>
    </citation>
    <scope>NUCLEOTIDE SEQUENCE [LARGE SCALE GENOMIC DNA]</scope>
    <source>
        <strain evidence="3">JCM 18198</strain>
    </source>
</reference>
<feature type="signal peptide" evidence="1">
    <location>
        <begin position="1"/>
        <end position="18"/>
    </location>
</feature>